<dbReference type="Pfam" id="PF08281">
    <property type="entry name" value="Sigma70_r4_2"/>
    <property type="match status" value="1"/>
</dbReference>
<name>A0A4R5BME7_9PSEU</name>
<evidence type="ECO:0000256" key="4">
    <source>
        <dbReference type="ARBA" id="ARBA00023163"/>
    </source>
</evidence>
<dbReference type="InterPro" id="IPR013249">
    <property type="entry name" value="RNA_pol_sigma70_r4_t2"/>
</dbReference>
<evidence type="ECO:0000256" key="3">
    <source>
        <dbReference type="ARBA" id="ARBA00023082"/>
    </source>
</evidence>
<dbReference type="NCBIfam" id="TIGR02937">
    <property type="entry name" value="sigma70-ECF"/>
    <property type="match status" value="1"/>
</dbReference>
<protein>
    <submittedName>
        <fullName evidence="6">Sigma-70 family RNA polymerase sigma factor</fullName>
    </submittedName>
</protein>
<proteinExistence type="inferred from homology"/>
<keyword evidence="2" id="KW-0805">Transcription regulation</keyword>
<dbReference type="PANTHER" id="PTHR43133:SF25">
    <property type="entry name" value="RNA POLYMERASE SIGMA FACTOR RFAY-RELATED"/>
    <property type="match status" value="1"/>
</dbReference>
<dbReference type="InterPro" id="IPR039425">
    <property type="entry name" value="RNA_pol_sigma-70-like"/>
</dbReference>
<dbReference type="SUPFAM" id="SSF88659">
    <property type="entry name" value="Sigma3 and sigma4 domains of RNA polymerase sigma factors"/>
    <property type="match status" value="1"/>
</dbReference>
<dbReference type="GO" id="GO:0006352">
    <property type="term" value="P:DNA-templated transcription initiation"/>
    <property type="evidence" value="ECO:0007669"/>
    <property type="project" value="InterPro"/>
</dbReference>
<keyword evidence="7" id="KW-1185">Reference proteome</keyword>
<evidence type="ECO:0000313" key="7">
    <source>
        <dbReference type="Proteomes" id="UP000294723"/>
    </source>
</evidence>
<accession>A0A4R5BME7</accession>
<evidence type="ECO:0000313" key="6">
    <source>
        <dbReference type="EMBL" id="TDD85054.1"/>
    </source>
</evidence>
<comment type="caution">
    <text evidence="6">The sequence shown here is derived from an EMBL/GenBank/DDBJ whole genome shotgun (WGS) entry which is preliminary data.</text>
</comment>
<dbReference type="GO" id="GO:0003677">
    <property type="term" value="F:DNA binding"/>
    <property type="evidence" value="ECO:0007669"/>
    <property type="project" value="InterPro"/>
</dbReference>
<dbReference type="InterPro" id="IPR013324">
    <property type="entry name" value="RNA_pol_sigma_r3/r4-like"/>
</dbReference>
<comment type="similarity">
    <text evidence="1">Belongs to the sigma-70 factor family. ECF subfamily.</text>
</comment>
<evidence type="ECO:0000259" key="5">
    <source>
        <dbReference type="Pfam" id="PF08281"/>
    </source>
</evidence>
<dbReference type="Proteomes" id="UP000294723">
    <property type="component" value="Unassembled WGS sequence"/>
</dbReference>
<keyword evidence="4" id="KW-0804">Transcription</keyword>
<organism evidence="6 7">
    <name type="scientific">Saccharopolyspora karakumensis</name>
    <dbReference type="NCBI Taxonomy" id="2530386"/>
    <lineage>
        <taxon>Bacteria</taxon>
        <taxon>Bacillati</taxon>
        <taxon>Actinomycetota</taxon>
        <taxon>Actinomycetes</taxon>
        <taxon>Pseudonocardiales</taxon>
        <taxon>Pseudonocardiaceae</taxon>
        <taxon>Saccharopolyspora</taxon>
    </lineage>
</organism>
<dbReference type="InterPro" id="IPR036388">
    <property type="entry name" value="WH-like_DNA-bd_sf"/>
</dbReference>
<gene>
    <name evidence="6" type="ORF">E1202_21885</name>
</gene>
<keyword evidence="3" id="KW-0731">Sigma factor</keyword>
<dbReference type="PANTHER" id="PTHR43133">
    <property type="entry name" value="RNA POLYMERASE ECF-TYPE SIGMA FACTO"/>
    <property type="match status" value="1"/>
</dbReference>
<dbReference type="Gene3D" id="1.10.10.10">
    <property type="entry name" value="Winged helix-like DNA-binding domain superfamily/Winged helix DNA-binding domain"/>
    <property type="match status" value="1"/>
</dbReference>
<dbReference type="GO" id="GO:0016987">
    <property type="term" value="F:sigma factor activity"/>
    <property type="evidence" value="ECO:0007669"/>
    <property type="project" value="UniProtKB-KW"/>
</dbReference>
<reference evidence="6 7" key="1">
    <citation type="submission" date="2019-03" db="EMBL/GenBank/DDBJ databases">
        <title>Draft genome sequences of novel Actinobacteria.</title>
        <authorList>
            <person name="Sahin N."/>
            <person name="Ay H."/>
            <person name="Saygin H."/>
        </authorList>
    </citation>
    <scope>NUCLEOTIDE SEQUENCE [LARGE SCALE GENOMIC DNA]</scope>
    <source>
        <strain evidence="6 7">5K548</strain>
    </source>
</reference>
<dbReference type="EMBL" id="SMLA01000039">
    <property type="protein sequence ID" value="TDD85054.1"/>
    <property type="molecule type" value="Genomic_DNA"/>
</dbReference>
<dbReference type="AlphaFoldDB" id="A0A4R5BME7"/>
<dbReference type="InterPro" id="IPR014284">
    <property type="entry name" value="RNA_pol_sigma-70_dom"/>
</dbReference>
<evidence type="ECO:0000256" key="2">
    <source>
        <dbReference type="ARBA" id="ARBA00023015"/>
    </source>
</evidence>
<dbReference type="Gene3D" id="1.10.1740.10">
    <property type="match status" value="1"/>
</dbReference>
<sequence>MEHCWLTSPDVAGRSSSCAYPNRASARVNWPGWRKMPVDDDLRRDFEAFMKENDSSLSSVARRYAGFNGLPGPAAKDIAQDALCIAWKAWGKELAGADSGRRLAFVYVTMSHKAREEQRFRRRGGELHDPAGMVGLEERRVSFEDRQLARNALRLLSDAMAELLDEERLILDLAIAGVPRGQIATQLDVTTTNVTTRLHRVREKLRRSIGPDMLAELGIGRGENRREVHNGNRR</sequence>
<evidence type="ECO:0000256" key="1">
    <source>
        <dbReference type="ARBA" id="ARBA00010641"/>
    </source>
</evidence>
<feature type="domain" description="RNA polymerase sigma factor 70 region 4 type 2" evidence="5">
    <location>
        <begin position="154"/>
        <end position="205"/>
    </location>
</feature>